<feature type="domain" description="DUF3291" evidence="1">
    <location>
        <begin position="6"/>
        <end position="143"/>
    </location>
</feature>
<dbReference type="SUPFAM" id="SSF54909">
    <property type="entry name" value="Dimeric alpha+beta barrel"/>
    <property type="match status" value="1"/>
</dbReference>
<dbReference type="EMBL" id="BSTJ01000005">
    <property type="protein sequence ID" value="GLY76351.1"/>
    <property type="molecule type" value="Genomic_DNA"/>
</dbReference>
<dbReference type="InterPro" id="IPR021708">
    <property type="entry name" value="DUF3291"/>
</dbReference>
<evidence type="ECO:0000313" key="3">
    <source>
        <dbReference type="Proteomes" id="UP001165135"/>
    </source>
</evidence>
<dbReference type="Pfam" id="PF11695">
    <property type="entry name" value="DUF3291"/>
    <property type="match status" value="1"/>
</dbReference>
<dbReference type="InterPro" id="IPR011008">
    <property type="entry name" value="Dimeric_a/b-barrel"/>
</dbReference>
<reference evidence="2" key="1">
    <citation type="submission" date="2023-03" db="EMBL/GenBank/DDBJ databases">
        <title>Actinoallomurus iriomotensis NBRC 103681.</title>
        <authorList>
            <person name="Ichikawa N."/>
            <person name="Sato H."/>
            <person name="Tonouchi N."/>
        </authorList>
    </citation>
    <scope>NUCLEOTIDE SEQUENCE</scope>
    <source>
        <strain evidence="2">NBRC 103681</strain>
    </source>
</reference>
<evidence type="ECO:0000313" key="2">
    <source>
        <dbReference type="EMBL" id="GLY76351.1"/>
    </source>
</evidence>
<gene>
    <name evidence="2" type="ORF">Airi01_046180</name>
</gene>
<protein>
    <recommendedName>
        <fullName evidence="1">DUF3291 domain-containing protein</fullName>
    </recommendedName>
</protein>
<comment type="caution">
    <text evidence="2">The sequence shown here is derived from an EMBL/GenBank/DDBJ whole genome shotgun (WGS) entry which is preliminary data.</text>
</comment>
<evidence type="ECO:0000259" key="1">
    <source>
        <dbReference type="Pfam" id="PF11695"/>
    </source>
</evidence>
<organism evidence="2 3">
    <name type="scientific">Actinoallomurus iriomotensis</name>
    <dbReference type="NCBI Taxonomy" id="478107"/>
    <lineage>
        <taxon>Bacteria</taxon>
        <taxon>Bacillati</taxon>
        <taxon>Actinomycetota</taxon>
        <taxon>Actinomycetes</taxon>
        <taxon>Streptosporangiales</taxon>
        <taxon>Thermomonosporaceae</taxon>
        <taxon>Actinoallomurus</taxon>
    </lineage>
</organism>
<proteinExistence type="predicted"/>
<accession>A0A9W6RHW3</accession>
<sequence>MTDHHLAQLNVGRLRHPLDTAEAAGFVTGLEPINALADNSPGFVWRLVDEEGRDATAIRPYGDDMIVNLSVWESFQALWDFTYRSDHLEYIRRRREWFTRMAEPFTVLWWVPAGHLPSVEEALSRLTRLREAGPAPEAFTFRHRYEPDGALAATGSAT</sequence>
<name>A0A9W6RHW3_9ACTN</name>
<dbReference type="Proteomes" id="UP001165135">
    <property type="component" value="Unassembled WGS sequence"/>
</dbReference>
<dbReference type="RefSeq" id="WP_285624619.1">
    <property type="nucleotide sequence ID" value="NZ_BSTJ01000005.1"/>
</dbReference>
<dbReference type="AlphaFoldDB" id="A0A9W6RHW3"/>